<keyword evidence="3 6" id="KW-1133">Transmembrane helix</keyword>
<dbReference type="CDD" id="cd03386">
    <property type="entry name" value="PAP2_Aur1_like"/>
    <property type="match status" value="1"/>
</dbReference>
<dbReference type="AlphaFoldDB" id="A0A2K3QEH3"/>
<keyword evidence="9" id="KW-1185">Reference proteome</keyword>
<dbReference type="OrthoDB" id="2566866at2759"/>
<feature type="transmembrane region" description="Helical" evidence="6">
    <location>
        <begin position="374"/>
        <end position="397"/>
    </location>
</feature>
<dbReference type="InterPro" id="IPR052185">
    <property type="entry name" value="IPC_Synthase-Related"/>
</dbReference>
<dbReference type="EMBL" id="NRSZ01000648">
    <property type="protein sequence ID" value="PNY25911.1"/>
    <property type="molecule type" value="Genomic_DNA"/>
</dbReference>
<dbReference type="Pfam" id="PF14378">
    <property type="entry name" value="PAP2_3"/>
    <property type="match status" value="2"/>
</dbReference>
<gene>
    <name evidence="8" type="ORF">TCAP_04153</name>
</gene>
<feature type="region of interest" description="Disordered" evidence="5">
    <location>
        <begin position="59"/>
        <end position="80"/>
    </location>
</feature>
<evidence type="ECO:0000313" key="8">
    <source>
        <dbReference type="EMBL" id="PNY25911.1"/>
    </source>
</evidence>
<comment type="caution">
    <text evidence="8">The sequence shown here is derived from an EMBL/GenBank/DDBJ whole genome shotgun (WGS) entry which is preliminary data.</text>
</comment>
<protein>
    <recommendedName>
        <fullName evidence="7">Inositolphosphotransferase Aur1/Ipt1 domain-containing protein</fullName>
    </recommendedName>
</protein>
<evidence type="ECO:0000256" key="2">
    <source>
        <dbReference type="ARBA" id="ARBA00022692"/>
    </source>
</evidence>
<proteinExistence type="predicted"/>
<name>A0A2K3QEH3_9HYPO</name>
<evidence type="ECO:0000259" key="7">
    <source>
        <dbReference type="Pfam" id="PF14378"/>
    </source>
</evidence>
<feature type="transmembrane region" description="Helical" evidence="6">
    <location>
        <begin position="20"/>
        <end position="41"/>
    </location>
</feature>
<keyword evidence="4 6" id="KW-0472">Membrane</keyword>
<reference evidence="8 9" key="1">
    <citation type="submission" date="2017-08" db="EMBL/GenBank/DDBJ databases">
        <title>Harnessing the power of phylogenomics to disentangle the directionality and signatures of interkingdom host jumping in the parasitic fungal genus Tolypocladium.</title>
        <authorList>
            <person name="Quandt C.A."/>
            <person name="Patterson W."/>
            <person name="Spatafora J.W."/>
        </authorList>
    </citation>
    <scope>NUCLEOTIDE SEQUENCE [LARGE SCALE GENOMIC DNA]</scope>
    <source>
        <strain evidence="8 9">CBS 113982</strain>
    </source>
</reference>
<feature type="domain" description="Inositolphosphotransferase Aur1/Ipt1" evidence="7">
    <location>
        <begin position="195"/>
        <end position="304"/>
    </location>
</feature>
<evidence type="ECO:0000256" key="6">
    <source>
        <dbReference type="SAM" id="Phobius"/>
    </source>
</evidence>
<evidence type="ECO:0000256" key="1">
    <source>
        <dbReference type="ARBA" id="ARBA00004141"/>
    </source>
</evidence>
<feature type="transmembrane region" description="Helical" evidence="6">
    <location>
        <begin position="113"/>
        <end position="132"/>
    </location>
</feature>
<evidence type="ECO:0000256" key="4">
    <source>
        <dbReference type="ARBA" id="ARBA00023136"/>
    </source>
</evidence>
<dbReference type="PANTHER" id="PTHR31310:SF10">
    <property type="entry name" value="INOSITOLPHOSPHOTRANSFERASE AUR1_IPT1 DOMAIN-CONTAINING PROTEIN"/>
    <property type="match status" value="1"/>
</dbReference>
<accession>A0A2K3QEH3</accession>
<dbReference type="InterPro" id="IPR026841">
    <property type="entry name" value="Aur1/Ipt1"/>
</dbReference>
<evidence type="ECO:0000256" key="5">
    <source>
        <dbReference type="SAM" id="MobiDB-lite"/>
    </source>
</evidence>
<sequence length="423" mass="48110">MGDGPLDDIPQGGWKAAHGWAMPEPVEPILVVLILLLAMYFTRRKDYAILGPKARFEPVADEESPRSSNEFDAADHRTNPHPPKVRSLLWVRFETPNSSIFARHVHSRVLQKFPFLVEMFYWGISFAVYRATKDLAAAYYGGQESMWDNARLHGLMILESEALLWGGGREAPRRWLEWRIQRWFLHRSEAGDVGAWLLTILNRGYALVHVPGTVFFVAYFYATTKSHSRFCTIRRTLTWTNLLAMCCFVILPTMPPRLLPKHYDFVDTVSLEDAESVWMAGDFVNKLAAFPSMHFGWSFCVGCVFVADSGVLDGLSSCIRRYVLRLDDDDYAAPRKTQPQPRTESAVKLFIGIAYPTFVLTAIIATANHYFLDAFAAILVAAIAFASNRFLLVFLPLEDWLLWALRLEKPIPTTGRKRSVVIK</sequence>
<evidence type="ECO:0000256" key="3">
    <source>
        <dbReference type="ARBA" id="ARBA00022989"/>
    </source>
</evidence>
<feature type="transmembrane region" description="Helical" evidence="6">
    <location>
        <begin position="236"/>
        <end position="254"/>
    </location>
</feature>
<feature type="transmembrane region" description="Helical" evidence="6">
    <location>
        <begin position="295"/>
        <end position="315"/>
    </location>
</feature>
<organism evidence="8 9">
    <name type="scientific">Tolypocladium capitatum</name>
    <dbReference type="NCBI Taxonomy" id="45235"/>
    <lineage>
        <taxon>Eukaryota</taxon>
        <taxon>Fungi</taxon>
        <taxon>Dikarya</taxon>
        <taxon>Ascomycota</taxon>
        <taxon>Pezizomycotina</taxon>
        <taxon>Sordariomycetes</taxon>
        <taxon>Hypocreomycetidae</taxon>
        <taxon>Hypocreales</taxon>
        <taxon>Ophiocordycipitaceae</taxon>
        <taxon>Tolypocladium</taxon>
    </lineage>
</organism>
<feature type="transmembrane region" description="Helical" evidence="6">
    <location>
        <begin position="346"/>
        <end position="368"/>
    </location>
</feature>
<keyword evidence="2 6" id="KW-0812">Transmembrane</keyword>
<evidence type="ECO:0000313" key="9">
    <source>
        <dbReference type="Proteomes" id="UP000236621"/>
    </source>
</evidence>
<comment type="subcellular location">
    <subcellularLocation>
        <location evidence="1">Membrane</location>
        <topology evidence="1">Multi-pass membrane protein</topology>
    </subcellularLocation>
</comment>
<dbReference type="Proteomes" id="UP000236621">
    <property type="component" value="Unassembled WGS sequence"/>
</dbReference>
<dbReference type="PANTHER" id="PTHR31310">
    <property type="match status" value="1"/>
</dbReference>
<feature type="domain" description="Inositolphosphotransferase Aur1/Ipt1" evidence="7">
    <location>
        <begin position="349"/>
        <end position="386"/>
    </location>
</feature>
<dbReference type="STRING" id="45235.A0A2K3QEH3"/>
<dbReference type="GO" id="GO:0016020">
    <property type="term" value="C:membrane"/>
    <property type="evidence" value="ECO:0007669"/>
    <property type="project" value="UniProtKB-SubCell"/>
</dbReference>
<feature type="transmembrane region" description="Helical" evidence="6">
    <location>
        <begin position="204"/>
        <end position="224"/>
    </location>
</feature>